<dbReference type="CDD" id="cd02440">
    <property type="entry name" value="AdoMet_MTases"/>
    <property type="match status" value="1"/>
</dbReference>
<dbReference type="PANTHER" id="PTHR13393:SF0">
    <property type="entry name" value="RNA N6-ADENOSINE-METHYLTRANSFERASE METTL16"/>
    <property type="match status" value="1"/>
</dbReference>
<sequence length="296" mass="33890">MKNIKKKGELHPNNPHKGKYDLKLLVKNLPQLKGYLKKNPRGEDTIDFSDNEAVVLLNKALLKTYYNINNWDIPNGFLCPPIPGRADYIHYIAELLDGKKENVRVLDIGTGANCIYPIIGSQSYNWNFVASDIDPKSIENSRRIVESNKNLRNKVTLKLQRDRNKIFEGIIEETERFDLTMCNPPFHASLEDAMRANRRKVKNLSKDNRGVKKGLNFGGQKAELWCPGGERLFLKKMVKESVKFTSQVTWFTSLVSNKDNVKPIVKLLDKLGAHHRILEMSQGQKISRVLAWTFKG</sequence>
<dbReference type="GO" id="GO:0070475">
    <property type="term" value="P:rRNA base methylation"/>
    <property type="evidence" value="ECO:0007669"/>
    <property type="project" value="TreeGrafter"/>
</dbReference>
<evidence type="ECO:0000256" key="1">
    <source>
        <dbReference type="ARBA" id="ARBA00022490"/>
    </source>
</evidence>
<comment type="caution">
    <text evidence="6">The sequence shown here is derived from an EMBL/GenBank/DDBJ whole genome shotgun (WGS) entry which is preliminary data.</text>
</comment>
<dbReference type="EMBL" id="BSDY01000007">
    <property type="protein sequence ID" value="GLI56357.1"/>
    <property type="molecule type" value="Genomic_DNA"/>
</dbReference>
<dbReference type="SUPFAM" id="SSF53335">
    <property type="entry name" value="S-adenosyl-L-methionine-dependent methyltransferases"/>
    <property type="match status" value="1"/>
</dbReference>
<evidence type="ECO:0000256" key="4">
    <source>
        <dbReference type="ARBA" id="ARBA00022679"/>
    </source>
</evidence>
<dbReference type="GO" id="GO:0005737">
    <property type="term" value="C:cytoplasm"/>
    <property type="evidence" value="ECO:0007669"/>
    <property type="project" value="InterPro"/>
</dbReference>
<keyword evidence="5" id="KW-0949">S-adenosyl-L-methionine</keyword>
<dbReference type="Gene3D" id="3.40.50.150">
    <property type="entry name" value="Vaccinia Virus protein VP39"/>
    <property type="match status" value="1"/>
</dbReference>
<dbReference type="Proteomes" id="UP001144471">
    <property type="component" value="Unassembled WGS sequence"/>
</dbReference>
<dbReference type="NCBIfam" id="NF008725">
    <property type="entry name" value="PRK11727.1"/>
    <property type="match status" value="1"/>
</dbReference>
<keyword evidence="4" id="KW-0808">Transferase</keyword>
<dbReference type="InterPro" id="IPR029063">
    <property type="entry name" value="SAM-dependent_MTases_sf"/>
</dbReference>
<proteinExistence type="inferred from homology"/>
<evidence type="ECO:0000256" key="2">
    <source>
        <dbReference type="ARBA" id="ARBA00022552"/>
    </source>
</evidence>
<keyword evidence="2" id="KW-0698">rRNA processing</keyword>
<keyword evidence="7" id="KW-1185">Reference proteome</keyword>
<dbReference type="AlphaFoldDB" id="A0A9W6LN76"/>
<keyword evidence="3 6" id="KW-0489">Methyltransferase</keyword>
<dbReference type="InterPro" id="IPR010286">
    <property type="entry name" value="METTL16/RlmF"/>
</dbReference>
<evidence type="ECO:0000313" key="7">
    <source>
        <dbReference type="Proteomes" id="UP001144471"/>
    </source>
</evidence>
<evidence type="ECO:0000256" key="5">
    <source>
        <dbReference type="ARBA" id="ARBA00022691"/>
    </source>
</evidence>
<evidence type="ECO:0000313" key="6">
    <source>
        <dbReference type="EMBL" id="GLI56357.1"/>
    </source>
</evidence>
<protein>
    <submittedName>
        <fullName evidence="6">Ribosomal RNA large subunit methyltransferase F</fullName>
    </submittedName>
</protein>
<keyword evidence="1" id="KW-0963">Cytoplasm</keyword>
<dbReference type="PIRSF" id="PIRSF029038">
    <property type="entry name" value="Mtase_YbiN_prd"/>
    <property type="match status" value="1"/>
</dbReference>
<dbReference type="Pfam" id="PF05971">
    <property type="entry name" value="Methyltransf_10"/>
    <property type="match status" value="1"/>
</dbReference>
<dbReference type="PANTHER" id="PTHR13393">
    <property type="entry name" value="SAM-DEPENDENT METHYLTRANSFERASE"/>
    <property type="match status" value="1"/>
</dbReference>
<accession>A0A9W6LN76</accession>
<reference evidence="6" key="1">
    <citation type="submission" date="2022-12" db="EMBL/GenBank/DDBJ databases">
        <title>Reference genome sequencing for broad-spectrum identification of bacterial and archaeal isolates by mass spectrometry.</title>
        <authorList>
            <person name="Sekiguchi Y."/>
            <person name="Tourlousse D.M."/>
        </authorList>
    </citation>
    <scope>NUCLEOTIDE SEQUENCE</scope>
    <source>
        <strain evidence="6">10succ1</strain>
    </source>
</reference>
<gene>
    <name evidence="6" type="primary">rlmF</name>
    <name evidence="6" type="ORF">PM10SUCC1_18710</name>
</gene>
<evidence type="ECO:0000256" key="3">
    <source>
        <dbReference type="ARBA" id="ARBA00022603"/>
    </source>
</evidence>
<name>A0A9W6LN76_9FUSO</name>
<dbReference type="RefSeq" id="WP_281835461.1">
    <property type="nucleotide sequence ID" value="NZ_BSDY01000007.1"/>
</dbReference>
<organism evidence="6 7">
    <name type="scientific">Propionigenium maris DSM 9537</name>
    <dbReference type="NCBI Taxonomy" id="1123000"/>
    <lineage>
        <taxon>Bacteria</taxon>
        <taxon>Fusobacteriati</taxon>
        <taxon>Fusobacteriota</taxon>
        <taxon>Fusobacteriia</taxon>
        <taxon>Fusobacteriales</taxon>
        <taxon>Fusobacteriaceae</taxon>
        <taxon>Propionigenium</taxon>
    </lineage>
</organism>
<dbReference type="GO" id="GO:0052907">
    <property type="term" value="F:23S rRNA (adenine(1618)-N(6))-methyltransferase activity"/>
    <property type="evidence" value="ECO:0007669"/>
    <property type="project" value="TreeGrafter"/>
</dbReference>
<dbReference type="InterPro" id="IPR016909">
    <property type="entry name" value="rRNA_lsu_MeTfrase_F"/>
</dbReference>
<dbReference type="HAMAP" id="MF_01848">
    <property type="entry name" value="23SrRNA_methyltr_F"/>
    <property type="match status" value="1"/>
</dbReference>